<gene>
    <name evidence="2" type="ORF">SCHPADRAFT_227771</name>
</gene>
<proteinExistence type="predicted"/>
<evidence type="ECO:0000313" key="3">
    <source>
        <dbReference type="Proteomes" id="UP000053477"/>
    </source>
</evidence>
<accession>A0A0H2RWU4</accession>
<feature type="transmembrane region" description="Helical" evidence="1">
    <location>
        <begin position="12"/>
        <end position="29"/>
    </location>
</feature>
<dbReference type="OrthoDB" id="3261349at2759"/>
<evidence type="ECO:0000313" key="2">
    <source>
        <dbReference type="EMBL" id="KLO16082.1"/>
    </source>
</evidence>
<evidence type="ECO:0000256" key="1">
    <source>
        <dbReference type="SAM" id="Phobius"/>
    </source>
</evidence>
<reference evidence="2 3" key="1">
    <citation type="submission" date="2015-04" db="EMBL/GenBank/DDBJ databases">
        <title>Complete genome sequence of Schizopora paradoxa KUC8140, a cosmopolitan wood degrader in East Asia.</title>
        <authorList>
            <consortium name="DOE Joint Genome Institute"/>
            <person name="Min B."/>
            <person name="Park H."/>
            <person name="Jang Y."/>
            <person name="Kim J.-J."/>
            <person name="Kim K.H."/>
            <person name="Pangilinan J."/>
            <person name="Lipzen A."/>
            <person name="Riley R."/>
            <person name="Grigoriev I.V."/>
            <person name="Spatafora J.W."/>
            <person name="Choi I.-G."/>
        </authorList>
    </citation>
    <scope>NUCLEOTIDE SEQUENCE [LARGE SCALE GENOMIC DNA]</scope>
    <source>
        <strain evidence="2 3">KUC8140</strain>
    </source>
</reference>
<feature type="transmembrane region" description="Helical" evidence="1">
    <location>
        <begin position="41"/>
        <end position="64"/>
    </location>
</feature>
<protein>
    <submittedName>
        <fullName evidence="2">Uncharacterized protein</fullName>
    </submittedName>
</protein>
<dbReference type="EMBL" id="KQ085920">
    <property type="protein sequence ID" value="KLO16082.1"/>
    <property type="molecule type" value="Genomic_DNA"/>
</dbReference>
<name>A0A0H2RWU4_9AGAM</name>
<feature type="transmembrane region" description="Helical" evidence="1">
    <location>
        <begin position="130"/>
        <end position="147"/>
    </location>
</feature>
<dbReference type="InParanoid" id="A0A0H2RWU4"/>
<keyword evidence="1" id="KW-0472">Membrane</keyword>
<sequence length="167" mass="18438">MFAPFPGALSTFNQGLISIILVLRTYALYGQNRYVLLATSSAGIVNVVISAWASSAMTGSLFSFQPLVSCVPILQVPQLDRLRYGWIATFAFDFLIFSLTFGRALKLMRTESNKRETVSLARLIVRDGSLYFLVMSIVNALNFVFFLKVTNALFSSTTGTNSMIAHV</sequence>
<feature type="transmembrane region" description="Helical" evidence="1">
    <location>
        <begin position="84"/>
        <end position="105"/>
    </location>
</feature>
<keyword evidence="1" id="KW-1133">Transmembrane helix</keyword>
<dbReference type="AlphaFoldDB" id="A0A0H2RWU4"/>
<organism evidence="2 3">
    <name type="scientific">Schizopora paradoxa</name>
    <dbReference type="NCBI Taxonomy" id="27342"/>
    <lineage>
        <taxon>Eukaryota</taxon>
        <taxon>Fungi</taxon>
        <taxon>Dikarya</taxon>
        <taxon>Basidiomycota</taxon>
        <taxon>Agaricomycotina</taxon>
        <taxon>Agaricomycetes</taxon>
        <taxon>Hymenochaetales</taxon>
        <taxon>Schizoporaceae</taxon>
        <taxon>Schizopora</taxon>
    </lineage>
</organism>
<keyword evidence="3" id="KW-1185">Reference proteome</keyword>
<dbReference type="Proteomes" id="UP000053477">
    <property type="component" value="Unassembled WGS sequence"/>
</dbReference>
<keyword evidence="1" id="KW-0812">Transmembrane</keyword>